<dbReference type="RefSeq" id="WP_096670270.1">
    <property type="nucleotide sequence ID" value="NZ_AP018316.1"/>
</dbReference>
<keyword evidence="1" id="KW-0175">Coiled coil</keyword>
<dbReference type="AlphaFoldDB" id="A0A1Z4V9G7"/>
<organism evidence="2 3">
    <name type="scientific">Dolichospermum compactum NIES-806</name>
    <dbReference type="NCBI Taxonomy" id="1973481"/>
    <lineage>
        <taxon>Bacteria</taxon>
        <taxon>Bacillati</taxon>
        <taxon>Cyanobacteriota</taxon>
        <taxon>Cyanophyceae</taxon>
        <taxon>Nostocales</taxon>
        <taxon>Aphanizomenonaceae</taxon>
        <taxon>Dolichospermum</taxon>
        <taxon>Dolichospermum compactum</taxon>
    </lineage>
</organism>
<dbReference type="KEGG" id="dcm:NIES806_41920"/>
<feature type="coiled-coil region" evidence="1">
    <location>
        <begin position="4"/>
        <end position="61"/>
    </location>
</feature>
<protein>
    <submittedName>
        <fullName evidence="2">Uncharacterized protein</fullName>
    </submittedName>
</protein>
<reference evidence="2 3" key="1">
    <citation type="submission" date="2017-06" db="EMBL/GenBank/DDBJ databases">
        <title>Genome sequencing of cyanobaciteial culture collection at National Institute for Environmental Studies (NIES).</title>
        <authorList>
            <person name="Hirose Y."/>
            <person name="Shimura Y."/>
            <person name="Fujisawa T."/>
            <person name="Nakamura Y."/>
            <person name="Kawachi M."/>
        </authorList>
    </citation>
    <scope>NUCLEOTIDE SEQUENCE [LARGE SCALE GENOMIC DNA]</scope>
    <source>
        <strain evidence="2 3">NIES-806</strain>
    </source>
</reference>
<dbReference type="EMBL" id="AP018316">
    <property type="protein sequence ID" value="BAZ87959.1"/>
    <property type="molecule type" value="Genomic_DNA"/>
</dbReference>
<dbReference type="OrthoDB" id="583355at2"/>
<proteinExistence type="predicted"/>
<evidence type="ECO:0000256" key="1">
    <source>
        <dbReference type="SAM" id="Coils"/>
    </source>
</evidence>
<accession>A0A1Z4V9G7</accession>
<gene>
    <name evidence="2" type="ORF">NIES806_41920</name>
</gene>
<keyword evidence="3" id="KW-1185">Reference proteome</keyword>
<dbReference type="Proteomes" id="UP000218702">
    <property type="component" value="Chromosome"/>
</dbReference>
<name>A0A1Z4V9G7_9CYAN</name>
<sequence>MGKNQETRKKLKGQHQALEEHLEKIAKEKEKPTEAQDQGLIAHWEKTVANCRQNIAKLERRLSK</sequence>
<evidence type="ECO:0000313" key="2">
    <source>
        <dbReference type="EMBL" id="BAZ87959.1"/>
    </source>
</evidence>
<evidence type="ECO:0000313" key="3">
    <source>
        <dbReference type="Proteomes" id="UP000218702"/>
    </source>
</evidence>